<dbReference type="InterPro" id="IPR029000">
    <property type="entry name" value="Cyclophilin-like_dom_sf"/>
</dbReference>
<gene>
    <name evidence="5" type="ORF">ERX46_08210</name>
</gene>
<organism evidence="5 6">
    <name type="scientific">Brumimicrobium glaciale</name>
    <dbReference type="NCBI Taxonomy" id="200475"/>
    <lineage>
        <taxon>Bacteria</taxon>
        <taxon>Pseudomonadati</taxon>
        <taxon>Bacteroidota</taxon>
        <taxon>Flavobacteriia</taxon>
        <taxon>Flavobacteriales</taxon>
        <taxon>Crocinitomicaceae</taxon>
        <taxon>Brumimicrobium</taxon>
    </lineage>
</organism>
<dbReference type="GO" id="GO:0016740">
    <property type="term" value="F:transferase activity"/>
    <property type="evidence" value="ECO:0007669"/>
    <property type="project" value="UniProtKB-KW"/>
</dbReference>
<reference evidence="5 6" key="1">
    <citation type="submission" date="2019-02" db="EMBL/GenBank/DDBJ databases">
        <title>Genome sequence of the sea-ice species Brumimicrobium glaciale.</title>
        <authorList>
            <person name="Bowman J.P."/>
        </authorList>
    </citation>
    <scope>NUCLEOTIDE SEQUENCE [LARGE SCALE GENOMIC DNA]</scope>
    <source>
        <strain evidence="5 6">IC156</strain>
    </source>
</reference>
<dbReference type="GO" id="GO:0005524">
    <property type="term" value="F:ATP binding"/>
    <property type="evidence" value="ECO:0007669"/>
    <property type="project" value="UniProtKB-KW"/>
</dbReference>
<protein>
    <submittedName>
        <fullName evidence="5">Biotin-dependent carboxyltransferase</fullName>
    </submittedName>
</protein>
<dbReference type="PANTHER" id="PTHR43309:SF3">
    <property type="entry name" value="5-OXOPROLINASE SUBUNIT C"/>
    <property type="match status" value="1"/>
</dbReference>
<accession>A0A4Q4KPL1</accession>
<name>A0A4Q4KPL1_9FLAO</name>
<dbReference type="OrthoDB" id="9782422at2"/>
<dbReference type="EMBL" id="SETE01000003">
    <property type="protein sequence ID" value="RYM33939.1"/>
    <property type="molecule type" value="Genomic_DNA"/>
</dbReference>
<evidence type="ECO:0000256" key="3">
    <source>
        <dbReference type="ARBA" id="ARBA00022840"/>
    </source>
</evidence>
<comment type="caution">
    <text evidence="5">The sequence shown here is derived from an EMBL/GenBank/DDBJ whole genome shotgun (WGS) entry which is preliminary data.</text>
</comment>
<dbReference type="Proteomes" id="UP000293952">
    <property type="component" value="Unassembled WGS sequence"/>
</dbReference>
<keyword evidence="6" id="KW-1185">Reference proteome</keyword>
<dbReference type="GO" id="GO:0016787">
    <property type="term" value="F:hydrolase activity"/>
    <property type="evidence" value="ECO:0007669"/>
    <property type="project" value="UniProtKB-KW"/>
</dbReference>
<evidence type="ECO:0000313" key="5">
    <source>
        <dbReference type="EMBL" id="RYM33939.1"/>
    </source>
</evidence>
<feature type="domain" description="Carboxyltransferase" evidence="4">
    <location>
        <begin position="23"/>
        <end position="282"/>
    </location>
</feature>
<evidence type="ECO:0000256" key="1">
    <source>
        <dbReference type="ARBA" id="ARBA00022741"/>
    </source>
</evidence>
<dbReference type="InterPro" id="IPR003778">
    <property type="entry name" value="CT_A_B"/>
</dbReference>
<evidence type="ECO:0000313" key="6">
    <source>
        <dbReference type="Proteomes" id="UP000293952"/>
    </source>
</evidence>
<dbReference type="RefSeq" id="WP_130093380.1">
    <property type="nucleotide sequence ID" value="NZ_SETE01000003.1"/>
</dbReference>
<keyword evidence="2" id="KW-0378">Hydrolase</keyword>
<sequence>MIEVIHPGIHSTIQDAGRLSYREQGVPVSGAMDQHAYILANHLLQHEELAPVIEFTINGPTLYFYAETFIVLTGAEFHCKLNGKIISHASPIYVPAESTLEIGHVFKGNYGYLGILGGFSTEKILNSSSFHPILLPQAKLFKGMHLVYVKTKFKDTNFNARVIPVHDKFCRTKMDVYPGPDFNLLSKEQKEKLLNQKYFVDPSSNRMAIQMGNTPEISAPEIITAPVQPGTVQLTPSGQLIVLMRDAQTTGGYSRVLQLTDYAMNSLSQCEIGEGYEATFHLI</sequence>
<dbReference type="Pfam" id="PF02626">
    <property type="entry name" value="CT_A_B"/>
    <property type="match status" value="1"/>
</dbReference>
<evidence type="ECO:0000259" key="4">
    <source>
        <dbReference type="SMART" id="SM00797"/>
    </source>
</evidence>
<proteinExistence type="predicted"/>
<dbReference type="SMART" id="SM00797">
    <property type="entry name" value="AHS2"/>
    <property type="match status" value="1"/>
</dbReference>
<dbReference type="AlphaFoldDB" id="A0A4Q4KPL1"/>
<dbReference type="PANTHER" id="PTHR43309">
    <property type="entry name" value="5-OXOPROLINASE SUBUNIT C"/>
    <property type="match status" value="1"/>
</dbReference>
<keyword evidence="3" id="KW-0067">ATP-binding</keyword>
<dbReference type="Gene3D" id="2.40.100.10">
    <property type="entry name" value="Cyclophilin-like"/>
    <property type="match status" value="1"/>
</dbReference>
<dbReference type="InterPro" id="IPR052708">
    <property type="entry name" value="PxpC"/>
</dbReference>
<evidence type="ECO:0000256" key="2">
    <source>
        <dbReference type="ARBA" id="ARBA00022801"/>
    </source>
</evidence>
<keyword evidence="5" id="KW-0808">Transferase</keyword>
<keyword evidence="1" id="KW-0547">Nucleotide-binding</keyword>